<keyword evidence="2" id="KW-0012">Acyltransferase</keyword>
<comment type="caution">
    <text evidence="4">The sequence shown here is derived from an EMBL/GenBank/DDBJ whole genome shotgun (WGS) entry which is preliminary data.</text>
</comment>
<dbReference type="InterPro" id="IPR050832">
    <property type="entry name" value="Bact_Acetyltransf"/>
</dbReference>
<dbReference type="InterPro" id="IPR000182">
    <property type="entry name" value="GNAT_dom"/>
</dbReference>
<dbReference type="EMBL" id="JACTNF010000005">
    <property type="protein sequence ID" value="MBO1074327.1"/>
    <property type="molecule type" value="Genomic_DNA"/>
</dbReference>
<gene>
    <name evidence="4" type="ORF">IAI60_06880</name>
</gene>
<evidence type="ECO:0000313" key="4">
    <source>
        <dbReference type="EMBL" id="MBO1074327.1"/>
    </source>
</evidence>
<evidence type="ECO:0000313" key="5">
    <source>
        <dbReference type="Proteomes" id="UP001518990"/>
    </source>
</evidence>
<dbReference type="PANTHER" id="PTHR43877">
    <property type="entry name" value="AMINOALKYLPHOSPHONATE N-ACETYLTRANSFERASE-RELATED-RELATED"/>
    <property type="match status" value="1"/>
</dbReference>
<evidence type="ECO:0000256" key="2">
    <source>
        <dbReference type="ARBA" id="ARBA00023315"/>
    </source>
</evidence>
<dbReference type="RefSeq" id="WP_207445919.1">
    <property type="nucleotide sequence ID" value="NZ_CP061091.1"/>
</dbReference>
<keyword evidence="5" id="KW-1185">Reference proteome</keyword>
<dbReference type="Pfam" id="PF00583">
    <property type="entry name" value="Acetyltransf_1"/>
    <property type="match status" value="1"/>
</dbReference>
<dbReference type="PROSITE" id="PS51186">
    <property type="entry name" value="GNAT"/>
    <property type="match status" value="1"/>
</dbReference>
<reference evidence="4 5" key="1">
    <citation type="submission" date="2020-09" db="EMBL/GenBank/DDBJ databases">
        <title>Roseomonas.</title>
        <authorList>
            <person name="Zhu W."/>
        </authorList>
    </citation>
    <scope>NUCLEOTIDE SEQUENCE [LARGE SCALE GENOMIC DNA]</scope>
    <source>
        <strain evidence="4 5">1311</strain>
    </source>
</reference>
<organism evidence="4 5">
    <name type="scientific">Roseomonas marmotae</name>
    <dbReference type="NCBI Taxonomy" id="2768161"/>
    <lineage>
        <taxon>Bacteria</taxon>
        <taxon>Pseudomonadati</taxon>
        <taxon>Pseudomonadota</taxon>
        <taxon>Alphaproteobacteria</taxon>
        <taxon>Acetobacterales</taxon>
        <taxon>Roseomonadaceae</taxon>
        <taxon>Roseomonas</taxon>
    </lineage>
</organism>
<proteinExistence type="predicted"/>
<evidence type="ECO:0000259" key="3">
    <source>
        <dbReference type="PROSITE" id="PS51186"/>
    </source>
</evidence>
<name>A0ABS3KBJ2_9PROT</name>
<dbReference type="InterPro" id="IPR016181">
    <property type="entry name" value="Acyl_CoA_acyltransferase"/>
</dbReference>
<dbReference type="Proteomes" id="UP001518990">
    <property type="component" value="Unassembled WGS sequence"/>
</dbReference>
<dbReference type="CDD" id="cd04301">
    <property type="entry name" value="NAT_SF"/>
    <property type="match status" value="1"/>
</dbReference>
<protein>
    <submittedName>
        <fullName evidence="4">GNAT family N-acetyltransferase</fullName>
    </submittedName>
</protein>
<feature type="domain" description="N-acetyltransferase" evidence="3">
    <location>
        <begin position="26"/>
        <end position="187"/>
    </location>
</feature>
<dbReference type="Gene3D" id="3.40.630.30">
    <property type="match status" value="1"/>
</dbReference>
<evidence type="ECO:0000256" key="1">
    <source>
        <dbReference type="ARBA" id="ARBA00022679"/>
    </source>
</evidence>
<keyword evidence="1" id="KW-0808">Transferase</keyword>
<dbReference type="PANTHER" id="PTHR43877:SF2">
    <property type="entry name" value="AMINOALKYLPHOSPHONATE N-ACETYLTRANSFERASE-RELATED"/>
    <property type="match status" value="1"/>
</dbReference>
<accession>A0ABS3KBJ2</accession>
<dbReference type="SUPFAM" id="SSF55729">
    <property type="entry name" value="Acyl-CoA N-acyltransferases (Nat)"/>
    <property type="match status" value="1"/>
</dbReference>
<sequence>MNFAFPAVPLPRVAGRIAAFHSDGAFAIRPATLADRPALATLSAAAYAQGLAALLPPELRQRADAARFNCFFASTPGPLLLAEAGGVSLGCALAVLPTDSDPPARLLGLWVAPSAMGQGAGSALLRAMETHLASHGASRLRVRVPSGQLRALGLFRRRGYVLQDAGLRPEPVLEAMLRHSVLAKPLSTPMATPPAPLAA</sequence>